<dbReference type="InterPro" id="IPR029044">
    <property type="entry name" value="Nucleotide-diphossugar_trans"/>
</dbReference>
<dbReference type="PANTHER" id="PTHR22916">
    <property type="entry name" value="GLYCOSYLTRANSFERASE"/>
    <property type="match status" value="1"/>
</dbReference>
<dbReference type="CDD" id="cd00761">
    <property type="entry name" value="Glyco_tranf_GTA_type"/>
    <property type="match status" value="1"/>
</dbReference>
<dbReference type="GO" id="GO:0016758">
    <property type="term" value="F:hexosyltransferase activity"/>
    <property type="evidence" value="ECO:0007669"/>
    <property type="project" value="UniProtKB-ARBA"/>
</dbReference>
<feature type="domain" description="Glycosyltransferase 2-like" evidence="1">
    <location>
        <begin position="9"/>
        <end position="138"/>
    </location>
</feature>
<dbReference type="PANTHER" id="PTHR22916:SF3">
    <property type="entry name" value="UDP-GLCNAC:BETAGAL BETA-1,3-N-ACETYLGLUCOSAMINYLTRANSFERASE-LIKE PROTEIN 1"/>
    <property type="match status" value="1"/>
</dbReference>
<protein>
    <submittedName>
        <fullName evidence="2">Glycosyltransferase family 2 protein</fullName>
    </submittedName>
</protein>
<keyword evidence="2" id="KW-0808">Transferase</keyword>
<dbReference type="Gene3D" id="3.90.550.10">
    <property type="entry name" value="Spore Coat Polysaccharide Biosynthesis Protein SpsA, Chain A"/>
    <property type="match status" value="1"/>
</dbReference>
<accession>A0A3N2RRS8</accession>
<dbReference type="EMBL" id="RHFN01000034">
    <property type="protein sequence ID" value="ROU10137.1"/>
    <property type="molecule type" value="Genomic_DNA"/>
</dbReference>
<dbReference type="Pfam" id="PF00535">
    <property type="entry name" value="Glycos_transf_2"/>
    <property type="match status" value="1"/>
</dbReference>
<dbReference type="OrthoDB" id="6813549at2"/>
<evidence type="ECO:0000313" key="2">
    <source>
        <dbReference type="EMBL" id="ROU10137.1"/>
    </source>
</evidence>
<evidence type="ECO:0000259" key="1">
    <source>
        <dbReference type="Pfam" id="PF00535"/>
    </source>
</evidence>
<proteinExistence type="predicted"/>
<sequence length="352" mass="41496">MNNNSTKLSLVFCCYNVSDYIENIYLWLQNQSYENIEVIFVEDCSTDDTRKKLHSIVDDHRMRIIENEKNIGVSESRNIGLSNVTGKYVGFPDSDDMFSLEWLEYVSKVVDNFHPRVIISGMREDYENNNIIEFSKEVLSTFSGYILADNIEALLDLERTMLFGYMNNMFYETDFLLKNNITCKKMALKEDFDFNVNVFGKIDGYYVINKPLYFYKKRRNGNTLTSKFVPEYFELHAQSIIAFKKLLESKGELSNYQQVHLVNRFYRYFLSAVERNFDHRSKMSLAAQYLWAKSVMNNPQYVSFVKQRNLISGKFKLIKLLFHPQMLPLLLVSAYCIRIMKNNFPILFAKLK</sequence>
<dbReference type="RefSeq" id="WP_123652597.1">
    <property type="nucleotide sequence ID" value="NZ_RHFN01000034.1"/>
</dbReference>
<dbReference type="AlphaFoldDB" id="A0A3N2RRS8"/>
<dbReference type="InterPro" id="IPR001173">
    <property type="entry name" value="Glyco_trans_2-like"/>
</dbReference>
<comment type="caution">
    <text evidence="2">The sequence shown here is derived from an EMBL/GenBank/DDBJ whole genome shotgun (WGS) entry which is preliminary data.</text>
</comment>
<name>A0A3N2RRS8_9ENTR</name>
<dbReference type="SUPFAM" id="SSF53448">
    <property type="entry name" value="Nucleotide-diphospho-sugar transferases"/>
    <property type="match status" value="1"/>
</dbReference>
<evidence type="ECO:0000313" key="3">
    <source>
        <dbReference type="Proteomes" id="UP000268051"/>
    </source>
</evidence>
<organism evidence="2 3">
    <name type="scientific">Kluyvera ascorbata</name>
    <dbReference type="NCBI Taxonomy" id="51288"/>
    <lineage>
        <taxon>Bacteria</taxon>
        <taxon>Pseudomonadati</taxon>
        <taxon>Pseudomonadota</taxon>
        <taxon>Gammaproteobacteria</taxon>
        <taxon>Enterobacterales</taxon>
        <taxon>Enterobacteriaceae</taxon>
        <taxon>Kluyvera</taxon>
    </lineage>
</organism>
<dbReference type="Proteomes" id="UP000268051">
    <property type="component" value="Unassembled WGS sequence"/>
</dbReference>
<gene>
    <name evidence="2" type="ORF">EB837_22790</name>
</gene>
<reference evidence="2 3" key="1">
    <citation type="submission" date="2018-10" db="EMBL/GenBank/DDBJ databases">
        <title>Horizontal transference of carbapenem resistance between Klebsiella pneumoniae and Kluyvera ascorbata during abdominal infection: a case report.</title>
        <authorList>
            <person name="Raro O.H.F."/>
            <person name="Lima-Morales D."/>
            <person name="Barth A.L."/>
            <person name="Paim T.G.S."/>
            <person name="Mott M.P."/>
            <person name="Riche C.V.W."/>
            <person name="Teixeira U.F."/>
            <person name="Waechter F."/>
            <person name="Dias C.A.G."/>
        </authorList>
    </citation>
    <scope>NUCLEOTIDE SEQUENCE [LARGE SCALE GENOMIC DNA]</scope>
    <source>
        <strain evidence="2 3">OT2</strain>
    </source>
</reference>